<sequence length="131" mass="14810">MFVLQGFCQVVHQLKTRGRFRSFSFQTPEGYHFERSLWITDGLLEEPIEGDLFSFVKFCPSPGTASLTTFRRITGIDPALSPSHVFSCGRDSHQDSGRRLRPGVHCLRQAPKDFVSGFPLRPSLREPLGQV</sequence>
<evidence type="ECO:0000313" key="2">
    <source>
        <dbReference type="Proteomes" id="UP000673691"/>
    </source>
</evidence>
<name>A0A8H8A0A8_9FUNG</name>
<accession>A0A8H8A0A8</accession>
<protein>
    <submittedName>
        <fullName evidence="1">Uncharacterized protein</fullName>
    </submittedName>
</protein>
<evidence type="ECO:0000313" key="1">
    <source>
        <dbReference type="EMBL" id="KAG5462288.1"/>
    </source>
</evidence>
<organism evidence="1 2">
    <name type="scientific">Olpidium bornovanus</name>
    <dbReference type="NCBI Taxonomy" id="278681"/>
    <lineage>
        <taxon>Eukaryota</taxon>
        <taxon>Fungi</taxon>
        <taxon>Fungi incertae sedis</taxon>
        <taxon>Olpidiomycota</taxon>
        <taxon>Olpidiomycotina</taxon>
        <taxon>Olpidiomycetes</taxon>
        <taxon>Olpidiales</taxon>
        <taxon>Olpidiaceae</taxon>
        <taxon>Olpidium</taxon>
    </lineage>
</organism>
<comment type="caution">
    <text evidence="1">The sequence shown here is derived from an EMBL/GenBank/DDBJ whole genome shotgun (WGS) entry which is preliminary data.</text>
</comment>
<dbReference type="EMBL" id="JAEFCI010002354">
    <property type="protein sequence ID" value="KAG5462288.1"/>
    <property type="molecule type" value="Genomic_DNA"/>
</dbReference>
<proteinExistence type="predicted"/>
<dbReference type="AlphaFoldDB" id="A0A8H8A0A8"/>
<gene>
    <name evidence="1" type="ORF">BJ554DRAFT_5409</name>
</gene>
<dbReference type="Proteomes" id="UP000673691">
    <property type="component" value="Unassembled WGS sequence"/>
</dbReference>
<reference evidence="1 2" key="1">
    <citation type="journal article" name="Sci. Rep.">
        <title>Genome-scale phylogenetic analyses confirm Olpidium as the closest living zoosporic fungus to the non-flagellated, terrestrial fungi.</title>
        <authorList>
            <person name="Chang Y."/>
            <person name="Rochon D."/>
            <person name="Sekimoto S."/>
            <person name="Wang Y."/>
            <person name="Chovatia M."/>
            <person name="Sandor L."/>
            <person name="Salamov A."/>
            <person name="Grigoriev I.V."/>
            <person name="Stajich J.E."/>
            <person name="Spatafora J.W."/>
        </authorList>
    </citation>
    <scope>NUCLEOTIDE SEQUENCE [LARGE SCALE GENOMIC DNA]</scope>
    <source>
        <strain evidence="1">S191</strain>
    </source>
</reference>
<keyword evidence="2" id="KW-1185">Reference proteome</keyword>